<dbReference type="PANTHER" id="PTHR43199">
    <property type="entry name" value="GLUTATHIONE HYDROLASE"/>
    <property type="match status" value="1"/>
</dbReference>
<dbReference type="InterPro" id="IPR029055">
    <property type="entry name" value="Ntn_hydrolases_N"/>
</dbReference>
<dbReference type="Proteomes" id="UP000630353">
    <property type="component" value="Unassembled WGS sequence"/>
</dbReference>
<dbReference type="GO" id="GO:0016787">
    <property type="term" value="F:hydrolase activity"/>
    <property type="evidence" value="ECO:0007669"/>
    <property type="project" value="UniProtKB-KW"/>
</dbReference>
<dbReference type="EMBL" id="BMZS01000005">
    <property type="protein sequence ID" value="GHD50686.1"/>
    <property type="molecule type" value="Genomic_DNA"/>
</dbReference>
<organism evidence="6 7">
    <name type="scientific">Thalassobaculum fulvum</name>
    <dbReference type="NCBI Taxonomy" id="1633335"/>
    <lineage>
        <taxon>Bacteria</taxon>
        <taxon>Pseudomonadati</taxon>
        <taxon>Pseudomonadota</taxon>
        <taxon>Alphaproteobacteria</taxon>
        <taxon>Rhodospirillales</taxon>
        <taxon>Thalassobaculaceae</taxon>
        <taxon>Thalassobaculum</taxon>
    </lineage>
</organism>
<evidence type="ECO:0000256" key="2">
    <source>
        <dbReference type="ARBA" id="ARBA00022679"/>
    </source>
</evidence>
<sequence length="532" mass="54574">MANLDAMPRASGAVATSAAPASRLGARVLEAGGNAVDAAVGAALALTVADPANVSLLGRCHALVVGPGGGALAVDGATEAPRRVGAPGPTPLSGHAAAPLPGIIPALHTLWRLRGRLAWRDIVRPVAELAADGFEVAANQARTWNDSVAKLTRDPVAARLYLKPDGSPYRAGDRFRNPVQADFLQALAEQGPDLLFGSVAESLEAESRAGGGFLTAGEIRQYRALPGETVRLPYAGYELVTVGRQAWGYTLALMLGILDAWKRTAGWGGPIPDAVMALALHRALAEQPQEIGTLKPRPGGRSHESMLEPALHEAAAARIVALLSGPRETLAAHVGAPEPEPEVGEKRGDTTHLSAMDGDGLAVALTASIGPSFGAAVASASTGSLFAHSYRMASDPTPGARDRTEMSPAILLHDGRPVLAAGGADNERIPGATAQVICNVVDSGMELQQAVAAPRVNWGAGLLRTSAWMPAERRTRLAEAGFALAPAEGVTARTGVVQAVGVAPADGRLVGAADPSYDGTAVVQARTTPRLA</sequence>
<evidence type="ECO:0000313" key="6">
    <source>
        <dbReference type="EMBL" id="GHD50686.1"/>
    </source>
</evidence>
<evidence type="ECO:0000256" key="5">
    <source>
        <dbReference type="SAM" id="MobiDB-lite"/>
    </source>
</evidence>
<gene>
    <name evidence="6" type="ORF">GCM10017083_24220</name>
</gene>
<dbReference type="PANTHER" id="PTHR43199:SF1">
    <property type="entry name" value="GLUTATHIONE HYDROLASE PROENZYME"/>
    <property type="match status" value="1"/>
</dbReference>
<comment type="similarity">
    <text evidence="1">Belongs to the gamma-glutamyltransferase family.</text>
</comment>
<evidence type="ECO:0000256" key="1">
    <source>
        <dbReference type="ARBA" id="ARBA00009381"/>
    </source>
</evidence>
<keyword evidence="3" id="KW-0378">Hydrolase</keyword>
<accession>A0A918XRR1</accession>
<dbReference type="Gene3D" id="3.60.20.40">
    <property type="match status" value="1"/>
</dbReference>
<dbReference type="AlphaFoldDB" id="A0A918XRR1"/>
<dbReference type="SUPFAM" id="SSF56235">
    <property type="entry name" value="N-terminal nucleophile aminohydrolases (Ntn hydrolases)"/>
    <property type="match status" value="1"/>
</dbReference>
<dbReference type="PRINTS" id="PR01210">
    <property type="entry name" value="GGTRANSPTASE"/>
</dbReference>
<evidence type="ECO:0000256" key="4">
    <source>
        <dbReference type="ARBA" id="ARBA00023145"/>
    </source>
</evidence>
<reference evidence="6" key="2">
    <citation type="submission" date="2020-09" db="EMBL/GenBank/DDBJ databases">
        <authorList>
            <person name="Sun Q."/>
            <person name="Kim S."/>
        </authorList>
    </citation>
    <scope>NUCLEOTIDE SEQUENCE</scope>
    <source>
        <strain evidence="6">KCTC 42651</strain>
    </source>
</reference>
<comment type="caution">
    <text evidence="6">The sequence shown here is derived from an EMBL/GenBank/DDBJ whole genome shotgun (WGS) entry which is preliminary data.</text>
</comment>
<feature type="region of interest" description="Disordered" evidence="5">
    <location>
        <begin position="334"/>
        <end position="355"/>
    </location>
</feature>
<dbReference type="Pfam" id="PF01019">
    <property type="entry name" value="G_glu_transpept"/>
    <property type="match status" value="1"/>
</dbReference>
<evidence type="ECO:0000256" key="3">
    <source>
        <dbReference type="ARBA" id="ARBA00022801"/>
    </source>
</evidence>
<keyword evidence="7" id="KW-1185">Reference proteome</keyword>
<dbReference type="InterPro" id="IPR043137">
    <property type="entry name" value="GGT_ssub_C"/>
</dbReference>
<evidence type="ECO:0000313" key="7">
    <source>
        <dbReference type="Proteomes" id="UP000630353"/>
    </source>
</evidence>
<protein>
    <submittedName>
        <fullName evidence="6">Gamma-glutamyltranspeptidase</fullName>
    </submittedName>
</protein>
<name>A0A918XRR1_9PROT</name>
<reference evidence="6" key="1">
    <citation type="journal article" date="2014" name="Int. J. Syst. Evol. Microbiol.">
        <title>Complete genome sequence of Corynebacterium casei LMG S-19264T (=DSM 44701T), isolated from a smear-ripened cheese.</title>
        <authorList>
            <consortium name="US DOE Joint Genome Institute (JGI-PGF)"/>
            <person name="Walter F."/>
            <person name="Albersmeier A."/>
            <person name="Kalinowski J."/>
            <person name="Ruckert C."/>
        </authorList>
    </citation>
    <scope>NUCLEOTIDE SEQUENCE</scope>
    <source>
        <strain evidence="6">KCTC 42651</strain>
    </source>
</reference>
<keyword evidence="4" id="KW-0865">Zymogen</keyword>
<dbReference type="RefSeq" id="WP_189989810.1">
    <property type="nucleotide sequence ID" value="NZ_BMZS01000005.1"/>
</dbReference>
<dbReference type="InterPro" id="IPR051792">
    <property type="entry name" value="GGT_bact"/>
</dbReference>
<keyword evidence="2" id="KW-0808">Transferase</keyword>
<dbReference type="GO" id="GO:0016740">
    <property type="term" value="F:transferase activity"/>
    <property type="evidence" value="ECO:0007669"/>
    <property type="project" value="UniProtKB-KW"/>
</dbReference>
<proteinExistence type="inferred from homology"/>